<organism evidence="1 2">
    <name type="scientific">Macellibacteroides fermentans</name>
    <dbReference type="NCBI Taxonomy" id="879969"/>
    <lineage>
        <taxon>Bacteria</taxon>
        <taxon>Pseudomonadati</taxon>
        <taxon>Bacteroidota</taxon>
        <taxon>Bacteroidia</taxon>
        <taxon>Bacteroidales</taxon>
        <taxon>Porphyromonadaceae</taxon>
        <taxon>Macellibacteroides</taxon>
    </lineage>
</organism>
<protein>
    <submittedName>
        <fullName evidence="1">Uncharacterized protein</fullName>
    </submittedName>
</protein>
<gene>
    <name evidence="1" type="ORF">F5613_003282</name>
</gene>
<dbReference type="AlphaFoldDB" id="A0A8E1ZZA0"/>
<reference evidence="1 2" key="1">
    <citation type="submission" date="2020-07" db="EMBL/GenBank/DDBJ databases">
        <title>Genomic Encyclopedia of Type Strains, Phase IV (KMG-IV): sequencing the most valuable type-strain genomes for metagenomic binning, comparative biology and taxonomic classification.</title>
        <authorList>
            <person name="Goeker M."/>
        </authorList>
    </citation>
    <scope>NUCLEOTIDE SEQUENCE [LARGE SCALE GENOMIC DNA]</scope>
    <source>
        <strain evidence="1 2">DSM 23697</strain>
    </source>
</reference>
<accession>A0A8E1ZZA0</accession>
<name>A0A8E1ZZA0_9PORP</name>
<comment type="caution">
    <text evidence="1">The sequence shown here is derived from an EMBL/GenBank/DDBJ whole genome shotgun (WGS) entry which is preliminary data.</text>
</comment>
<evidence type="ECO:0000313" key="2">
    <source>
        <dbReference type="Proteomes" id="UP000574332"/>
    </source>
</evidence>
<sequence length="414" mass="49449">MTSDHQHKIIHFLLDHPDLLRDWISSYYPLSESQLKTYHKTLNWDRISENSNIHWTYDILNSFSEDLEWETVTQNSSVFKDKSFLDKFYTKIDWYGSDDICFGSIVANHGLYWDNETIEKYADRINFNKLSAESNVAWSEALLDKYFPKWDLVELAHNKSIPWTLRLFDKYLDESYLSYYGVQTNRTLITFHFIEKYKHSVDWEIISANPHLPWIEKDLLHLWSDKIDWSGIASNSFLFAHDPDFYQTHCDKWQSIKNKVWRSFSINNTFPWTIDIIENHKHYIDWNSLCSNPGIDWNEEMIDNYKSHIDWNQLCSNEKIPWNEKLIDRYAEHIQWGGFRKCELYDERGNLLSLTGGECYDQGLIDNKSFPWSIDILTRYEPSIDSKSISNKSSIWEKAFKPYINDEMIKILLG</sequence>
<dbReference type="RefSeq" id="WP_179400459.1">
    <property type="nucleotide sequence ID" value="NZ_JACCCY010000007.1"/>
</dbReference>
<dbReference type="Proteomes" id="UP000574332">
    <property type="component" value="Unassembled WGS sequence"/>
</dbReference>
<evidence type="ECO:0000313" key="1">
    <source>
        <dbReference type="EMBL" id="NYI51109.1"/>
    </source>
</evidence>
<keyword evidence="2" id="KW-1185">Reference proteome</keyword>
<proteinExistence type="predicted"/>
<dbReference type="EMBL" id="JACCCY010000007">
    <property type="protein sequence ID" value="NYI51109.1"/>
    <property type="molecule type" value="Genomic_DNA"/>
</dbReference>